<evidence type="ECO:0000256" key="1">
    <source>
        <dbReference type="ARBA" id="ARBA00001968"/>
    </source>
</evidence>
<keyword evidence="3" id="KW-0255">Endonuclease</keyword>
<evidence type="ECO:0000259" key="7">
    <source>
        <dbReference type="Pfam" id="PF08340"/>
    </source>
</evidence>
<dbReference type="RefSeq" id="WP_035033197.1">
    <property type="nucleotide sequence ID" value="NZ_KK073915.1"/>
</dbReference>
<keyword evidence="11" id="KW-1185">Reference proteome</keyword>
<dbReference type="PANTHER" id="PTHR30636">
    <property type="entry name" value="UPF0701 PROTEIN YICC"/>
    <property type="match status" value="1"/>
</dbReference>
<sequence>MTLQSMTGFARATAEHEGSAIAWELKSVNGKSAEVRLRLPPGFERLELPVRQTIQKRFARGSFQASLAIARPAGTLAQPVVNEAFLRDVAGLAQRLQEQFGVAPSTADGLLALRGVLEVPEVTETPETRAALDAAILQALEDALSQLEQARLQEGRALGTLLLGHLDRIGELTLRAEADPSREVGAIRQRLKEQVKLLLDASAELDEARLHQEAAFLATRADIREEIDRLKTHVASGRALLASGGAIGRKLDFLAQEFNRESNTLCSKSNAASITAIGLELKAVVDQFREQVQNLE</sequence>
<evidence type="ECO:0000256" key="3">
    <source>
        <dbReference type="ARBA" id="ARBA00022759"/>
    </source>
</evidence>
<evidence type="ECO:0000313" key="9">
    <source>
        <dbReference type="EMBL" id="TDR30881.1"/>
    </source>
</evidence>
<evidence type="ECO:0000256" key="2">
    <source>
        <dbReference type="ARBA" id="ARBA00022722"/>
    </source>
</evidence>
<dbReference type="InterPro" id="IPR005229">
    <property type="entry name" value="YicC/YloC-like"/>
</dbReference>
<dbReference type="GO" id="GO:0004521">
    <property type="term" value="F:RNA endonuclease activity"/>
    <property type="evidence" value="ECO:0007669"/>
    <property type="project" value="InterPro"/>
</dbReference>
<dbReference type="GO" id="GO:0016787">
    <property type="term" value="F:hydrolase activity"/>
    <property type="evidence" value="ECO:0007669"/>
    <property type="project" value="UniProtKB-KW"/>
</dbReference>
<keyword evidence="2" id="KW-0540">Nuclease</keyword>
<evidence type="ECO:0000259" key="6">
    <source>
        <dbReference type="Pfam" id="PF03755"/>
    </source>
</evidence>
<dbReference type="STRING" id="69279.BG36_19285"/>
<dbReference type="Proteomes" id="UP000019849">
    <property type="component" value="Unassembled WGS sequence"/>
</dbReference>
<keyword evidence="4" id="KW-0378">Hydrolase</keyword>
<feature type="domain" description="Endoribonuclease YicC-like N-terminal" evidence="6">
    <location>
        <begin position="3"/>
        <end position="158"/>
    </location>
</feature>
<dbReference type="InterPro" id="IPR013527">
    <property type="entry name" value="YicC-like_N"/>
</dbReference>
<comment type="caution">
    <text evidence="8">The sequence shown here is derived from an EMBL/GenBank/DDBJ whole genome shotgun (WGS) entry which is preliminary data.</text>
</comment>
<feature type="domain" description="Endoribonuclease YicC-like C-terminal" evidence="7">
    <location>
        <begin position="184"/>
        <end position="296"/>
    </location>
</feature>
<reference evidence="8 10" key="1">
    <citation type="submission" date="2014-02" db="EMBL/GenBank/DDBJ databases">
        <title>Aquamicrobium defluvii Genome sequencing.</title>
        <authorList>
            <person name="Wang X."/>
        </authorList>
    </citation>
    <scope>NUCLEOTIDE SEQUENCE [LARGE SCALE GENOMIC DNA]</scope>
    <source>
        <strain evidence="8 10">W13Z1</strain>
    </source>
</reference>
<dbReference type="EMBL" id="SNZF01000039">
    <property type="protein sequence ID" value="TDR30881.1"/>
    <property type="molecule type" value="Genomic_DNA"/>
</dbReference>
<dbReference type="Pfam" id="PF08340">
    <property type="entry name" value="YicC-like_C"/>
    <property type="match status" value="1"/>
</dbReference>
<gene>
    <name evidence="8" type="ORF">BG36_19285</name>
    <name evidence="9" type="ORF">DES43_13932</name>
</gene>
<proteinExistence type="inferred from homology"/>
<protein>
    <submittedName>
        <fullName evidence="9">Uncharacterized protein (TIGR00255 family)</fullName>
    </submittedName>
</protein>
<evidence type="ECO:0000313" key="8">
    <source>
        <dbReference type="EMBL" id="EXL01379.1"/>
    </source>
</evidence>
<dbReference type="eggNOG" id="COG1561">
    <property type="taxonomic scope" value="Bacteria"/>
</dbReference>
<comment type="similarity">
    <text evidence="5">Belongs to the YicC/YloC family.</text>
</comment>
<dbReference type="PANTHER" id="PTHR30636:SF3">
    <property type="entry name" value="UPF0701 PROTEIN YICC"/>
    <property type="match status" value="1"/>
</dbReference>
<dbReference type="OrthoDB" id="9771229at2"/>
<evidence type="ECO:0000256" key="4">
    <source>
        <dbReference type="ARBA" id="ARBA00022801"/>
    </source>
</evidence>
<evidence type="ECO:0000256" key="5">
    <source>
        <dbReference type="ARBA" id="ARBA00035648"/>
    </source>
</evidence>
<dbReference type="EMBL" id="JENY01000044">
    <property type="protein sequence ID" value="EXL01379.1"/>
    <property type="molecule type" value="Genomic_DNA"/>
</dbReference>
<dbReference type="PATRIC" id="fig|69279.3.peg.4705"/>
<dbReference type="AlphaFoldDB" id="A0A011SQD2"/>
<accession>A0A011SQD2</accession>
<reference evidence="9 11" key="2">
    <citation type="submission" date="2019-03" db="EMBL/GenBank/DDBJ databases">
        <title>Genomic Encyclopedia of Type Strains, Phase IV (KMG-IV): sequencing the most valuable type-strain genomes for metagenomic binning, comparative biology and taxonomic classification.</title>
        <authorList>
            <person name="Goeker M."/>
        </authorList>
    </citation>
    <scope>NUCLEOTIDE SEQUENCE [LARGE SCALE GENOMIC DNA]</scope>
    <source>
        <strain evidence="9 11">DSM 11603</strain>
    </source>
</reference>
<organism evidence="8 10">
    <name type="scientific">Aquamicrobium defluvii</name>
    <dbReference type="NCBI Taxonomy" id="69279"/>
    <lineage>
        <taxon>Bacteria</taxon>
        <taxon>Pseudomonadati</taxon>
        <taxon>Pseudomonadota</taxon>
        <taxon>Alphaproteobacteria</taxon>
        <taxon>Hyphomicrobiales</taxon>
        <taxon>Phyllobacteriaceae</taxon>
        <taxon>Aquamicrobium</taxon>
    </lineage>
</organism>
<comment type="cofactor">
    <cofactor evidence="1">
        <name>a divalent metal cation</name>
        <dbReference type="ChEBI" id="CHEBI:60240"/>
    </cofactor>
</comment>
<dbReference type="NCBIfam" id="TIGR00255">
    <property type="entry name" value="YicC/YloC family endoribonuclease"/>
    <property type="match status" value="1"/>
</dbReference>
<dbReference type="Proteomes" id="UP000294958">
    <property type="component" value="Unassembled WGS sequence"/>
</dbReference>
<evidence type="ECO:0000313" key="11">
    <source>
        <dbReference type="Proteomes" id="UP000294958"/>
    </source>
</evidence>
<name>A0A011SQD2_9HYPH</name>
<evidence type="ECO:0000313" key="10">
    <source>
        <dbReference type="Proteomes" id="UP000019849"/>
    </source>
</evidence>
<dbReference type="HOGENOM" id="CLU_076609_0_1_5"/>
<dbReference type="Pfam" id="PF03755">
    <property type="entry name" value="YicC-like_N"/>
    <property type="match status" value="1"/>
</dbReference>
<dbReference type="InterPro" id="IPR013551">
    <property type="entry name" value="YicC-like_C"/>
</dbReference>